<accession>A0ABX4PMI6</accession>
<feature type="region of interest" description="Disordered" evidence="1">
    <location>
        <begin position="1"/>
        <end position="28"/>
    </location>
</feature>
<name>A0ABX4PMI6_9LEPT</name>
<sequence length="59" mass="6785">MVYESGHFTPDYDNLEGTQSKSGRKDTLFGIKEPRERYSGLFCMFGRENRILVYGSGEN</sequence>
<comment type="caution">
    <text evidence="2">The sequence shown here is derived from an EMBL/GenBank/DDBJ whole genome shotgun (WGS) entry which is preliminary data.</text>
</comment>
<dbReference type="Proteomes" id="UP000231857">
    <property type="component" value="Unassembled WGS sequence"/>
</dbReference>
<reference evidence="2 3" key="1">
    <citation type="submission" date="2017-07" db="EMBL/GenBank/DDBJ databases">
        <title>Leptospira spp. isolated from tropical soils.</title>
        <authorList>
            <person name="Thibeaux R."/>
            <person name="Iraola G."/>
            <person name="Ferres I."/>
            <person name="Bierque E."/>
            <person name="Girault D."/>
            <person name="Soupe-Gilbert M.-E."/>
            <person name="Picardeau M."/>
            <person name="Goarant C."/>
        </authorList>
    </citation>
    <scope>NUCLEOTIDE SEQUENCE [LARGE SCALE GENOMIC DNA]</scope>
    <source>
        <strain evidence="2 3">ATI7-C-A2</strain>
    </source>
</reference>
<proteinExistence type="predicted"/>
<evidence type="ECO:0000313" key="2">
    <source>
        <dbReference type="EMBL" id="PKA15244.1"/>
    </source>
</evidence>
<evidence type="ECO:0000256" key="1">
    <source>
        <dbReference type="SAM" id="MobiDB-lite"/>
    </source>
</evidence>
<protein>
    <submittedName>
        <fullName evidence="2">Uncharacterized protein</fullName>
    </submittedName>
</protein>
<organism evidence="2 3">
    <name type="scientific">Leptospira haakeii</name>
    <dbReference type="NCBI Taxonomy" id="2023198"/>
    <lineage>
        <taxon>Bacteria</taxon>
        <taxon>Pseudomonadati</taxon>
        <taxon>Spirochaetota</taxon>
        <taxon>Spirochaetia</taxon>
        <taxon>Leptospirales</taxon>
        <taxon>Leptospiraceae</taxon>
        <taxon>Leptospira</taxon>
    </lineage>
</organism>
<dbReference type="EMBL" id="NPEI01000008">
    <property type="protein sequence ID" value="PKA15244.1"/>
    <property type="molecule type" value="Genomic_DNA"/>
</dbReference>
<keyword evidence="3" id="KW-1185">Reference proteome</keyword>
<evidence type="ECO:0000313" key="3">
    <source>
        <dbReference type="Proteomes" id="UP000231857"/>
    </source>
</evidence>
<gene>
    <name evidence="2" type="ORF">CH363_13520</name>
</gene>